<evidence type="ECO:0000256" key="21">
    <source>
        <dbReference type="ARBA" id="ARBA00049966"/>
    </source>
</evidence>
<evidence type="ECO:0000313" key="23">
    <source>
        <dbReference type="EMBL" id="MBP3949824.1"/>
    </source>
</evidence>
<feature type="transmembrane region" description="Helical" evidence="22">
    <location>
        <begin position="167"/>
        <end position="184"/>
    </location>
</feature>
<comment type="pathway">
    <text evidence="2">Cell wall biogenesis; peptidoglycan biosynthesis.</text>
</comment>
<comment type="similarity">
    <text evidence="16">Belongs to the SEDS family. FtsW subfamily.</text>
</comment>
<evidence type="ECO:0000256" key="14">
    <source>
        <dbReference type="ARBA" id="ARBA00032370"/>
    </source>
</evidence>
<evidence type="ECO:0000256" key="1">
    <source>
        <dbReference type="ARBA" id="ARBA00004651"/>
    </source>
</evidence>
<dbReference type="NCBIfam" id="TIGR02614">
    <property type="entry name" value="ftsW"/>
    <property type="match status" value="1"/>
</dbReference>
<keyword evidence="13" id="KW-0961">Cell wall biogenesis/degradation</keyword>
<keyword evidence="4" id="KW-0132">Cell division</keyword>
<dbReference type="PANTHER" id="PTHR30474">
    <property type="entry name" value="CELL CYCLE PROTEIN"/>
    <property type="match status" value="1"/>
</dbReference>
<keyword evidence="12" id="KW-0131">Cell cycle</keyword>
<keyword evidence="8" id="KW-0133">Cell shape</keyword>
<dbReference type="Proteomes" id="UP000678228">
    <property type="component" value="Unassembled WGS sequence"/>
</dbReference>
<accession>A0A940WXS9</accession>
<evidence type="ECO:0000256" key="13">
    <source>
        <dbReference type="ARBA" id="ARBA00023316"/>
    </source>
</evidence>
<sequence>MNYSFRKDNDWILIITTFLLAAFGLVMVFSASYVKGLSLADVNDPYFFVKRQFMWFCIASFFFLLIMHIPYRFYQKLSPYIIVMAIISLIMVLIPGLGATVNGAQRWIDFGPLRVQPSEFVKIGMIIYLAQVYSQKQAYIDQFIKGVLPPLVVVAIVFGLIMRQPDLGTATSILLVTLLIVFFSGAKLRHLVGLGLVGSTLFMLLAVTEPYRLRRLVSFLDPFADANGSGLQLVQAYIAMANGGLSGTGLGQSIQKLFYLPEPHTDFILAIVSEELGIFGVLFVIVAYMVIIFRGVMIGTKCKSPFGSLLAFGIVFQIAIQVLFNVGAVTGMLPITGIPLPLVSNGGSSLFITFVSLAILANISRNTIRQKRLKENMDEMQLSA</sequence>
<dbReference type="RefSeq" id="WP_210595192.1">
    <property type="nucleotide sequence ID" value="NZ_JAGKSQ010000001.1"/>
</dbReference>
<feature type="transmembrane region" description="Helical" evidence="22">
    <location>
        <begin position="347"/>
        <end position="364"/>
    </location>
</feature>
<dbReference type="GO" id="GO:0008955">
    <property type="term" value="F:peptidoglycan glycosyltransferase activity"/>
    <property type="evidence" value="ECO:0007669"/>
    <property type="project" value="UniProtKB-EC"/>
</dbReference>
<keyword evidence="10 22" id="KW-1133">Transmembrane helix</keyword>
<keyword evidence="7 22" id="KW-0812">Transmembrane</keyword>
<evidence type="ECO:0000256" key="19">
    <source>
        <dbReference type="ARBA" id="ARBA00044770"/>
    </source>
</evidence>
<evidence type="ECO:0000256" key="2">
    <source>
        <dbReference type="ARBA" id="ARBA00004752"/>
    </source>
</evidence>
<organism evidence="23 24">
    <name type="scientific">Halalkalibacter suaedae</name>
    <dbReference type="NCBI Taxonomy" id="2822140"/>
    <lineage>
        <taxon>Bacteria</taxon>
        <taxon>Bacillati</taxon>
        <taxon>Bacillota</taxon>
        <taxon>Bacilli</taxon>
        <taxon>Bacillales</taxon>
        <taxon>Bacillaceae</taxon>
        <taxon>Halalkalibacter</taxon>
    </lineage>
</organism>
<dbReference type="GO" id="GO:0008360">
    <property type="term" value="P:regulation of cell shape"/>
    <property type="evidence" value="ECO:0007669"/>
    <property type="project" value="UniProtKB-KW"/>
</dbReference>
<evidence type="ECO:0000256" key="16">
    <source>
        <dbReference type="ARBA" id="ARBA00038053"/>
    </source>
</evidence>
<evidence type="ECO:0000256" key="12">
    <source>
        <dbReference type="ARBA" id="ARBA00023306"/>
    </source>
</evidence>
<dbReference type="GO" id="GO:0032153">
    <property type="term" value="C:cell division site"/>
    <property type="evidence" value="ECO:0007669"/>
    <property type="project" value="TreeGrafter"/>
</dbReference>
<feature type="transmembrane region" description="Helical" evidence="22">
    <location>
        <begin position="143"/>
        <end position="161"/>
    </location>
</feature>
<keyword evidence="24" id="KW-1185">Reference proteome</keyword>
<keyword evidence="3" id="KW-1003">Cell membrane</keyword>
<dbReference type="EC" id="2.4.99.28" evidence="19"/>
<evidence type="ECO:0000256" key="7">
    <source>
        <dbReference type="ARBA" id="ARBA00022692"/>
    </source>
</evidence>
<keyword evidence="11 22" id="KW-0472">Membrane</keyword>
<feature type="transmembrane region" description="Helical" evidence="22">
    <location>
        <begin position="80"/>
        <end position="101"/>
    </location>
</feature>
<proteinExistence type="inferred from homology"/>
<dbReference type="GO" id="GO:0009252">
    <property type="term" value="P:peptidoglycan biosynthetic process"/>
    <property type="evidence" value="ECO:0007669"/>
    <property type="project" value="UniProtKB-KW"/>
</dbReference>
<evidence type="ECO:0000256" key="18">
    <source>
        <dbReference type="ARBA" id="ARBA00041418"/>
    </source>
</evidence>
<evidence type="ECO:0000256" key="20">
    <source>
        <dbReference type="ARBA" id="ARBA00049902"/>
    </source>
</evidence>
<gene>
    <name evidence="23" type="primary">ftsW</name>
    <name evidence="23" type="ORF">J7W16_01675</name>
</gene>
<dbReference type="EMBL" id="JAGKSQ010000001">
    <property type="protein sequence ID" value="MBP3949824.1"/>
    <property type="molecule type" value="Genomic_DNA"/>
</dbReference>
<evidence type="ECO:0000256" key="3">
    <source>
        <dbReference type="ARBA" id="ARBA00022475"/>
    </source>
</evidence>
<dbReference type="PANTHER" id="PTHR30474:SF2">
    <property type="entry name" value="PEPTIDOGLYCAN GLYCOSYLTRANSFERASE FTSW-RELATED"/>
    <property type="match status" value="1"/>
</dbReference>
<evidence type="ECO:0000256" key="5">
    <source>
        <dbReference type="ARBA" id="ARBA00022676"/>
    </source>
</evidence>
<evidence type="ECO:0000256" key="6">
    <source>
        <dbReference type="ARBA" id="ARBA00022679"/>
    </source>
</evidence>
<dbReference type="InterPro" id="IPR013437">
    <property type="entry name" value="FtsW"/>
</dbReference>
<comment type="caution">
    <text evidence="23">The sequence shown here is derived from an EMBL/GenBank/DDBJ whole genome shotgun (WGS) entry which is preliminary data.</text>
</comment>
<keyword evidence="5" id="KW-0328">Glycosyltransferase</keyword>
<feature type="transmembrane region" description="Helical" evidence="22">
    <location>
        <begin position="53"/>
        <end position="73"/>
    </location>
</feature>
<feature type="transmembrane region" description="Helical" evidence="22">
    <location>
        <begin position="12"/>
        <end position="33"/>
    </location>
</feature>
<dbReference type="GO" id="GO:0015648">
    <property type="term" value="F:lipid-linked peptidoglycan transporter activity"/>
    <property type="evidence" value="ECO:0007669"/>
    <property type="project" value="TreeGrafter"/>
</dbReference>
<dbReference type="Pfam" id="PF01098">
    <property type="entry name" value="FTSW_RODA_SPOVE"/>
    <property type="match status" value="1"/>
</dbReference>
<evidence type="ECO:0000256" key="15">
    <source>
        <dbReference type="ARBA" id="ARBA00033270"/>
    </source>
</evidence>
<reference evidence="23" key="1">
    <citation type="submission" date="2021-03" db="EMBL/GenBank/DDBJ databases">
        <title>Bacillus suaedae sp. nov., isolated from Suaeda aralocaspica.</title>
        <authorList>
            <person name="Lei R.F.R."/>
        </authorList>
    </citation>
    <scope>NUCLEOTIDE SEQUENCE</scope>
    <source>
        <strain evidence="23">YZJH907-2</strain>
    </source>
</reference>
<comment type="function">
    <text evidence="21">Peptidoglycan polymerase that is essential for cell division.</text>
</comment>
<evidence type="ECO:0000256" key="11">
    <source>
        <dbReference type="ARBA" id="ARBA00023136"/>
    </source>
</evidence>
<protein>
    <recommendedName>
        <fullName evidence="17">Probable peptidoglycan glycosyltransferase FtsW</fullName>
        <ecNumber evidence="19">2.4.99.28</ecNumber>
    </recommendedName>
    <alternativeName>
        <fullName evidence="18">Cell division protein FtsW</fullName>
    </alternativeName>
    <alternativeName>
        <fullName evidence="15">Cell wall polymerase</fullName>
    </alternativeName>
    <alternativeName>
        <fullName evidence="14">Peptidoglycan polymerase</fullName>
    </alternativeName>
</protein>
<evidence type="ECO:0000256" key="8">
    <source>
        <dbReference type="ARBA" id="ARBA00022960"/>
    </source>
</evidence>
<dbReference type="AlphaFoldDB" id="A0A940WXS9"/>
<evidence type="ECO:0000313" key="24">
    <source>
        <dbReference type="Proteomes" id="UP000678228"/>
    </source>
</evidence>
<evidence type="ECO:0000256" key="4">
    <source>
        <dbReference type="ARBA" id="ARBA00022618"/>
    </source>
</evidence>
<keyword evidence="9" id="KW-0573">Peptidoglycan synthesis</keyword>
<feature type="transmembrane region" description="Helical" evidence="22">
    <location>
        <begin position="309"/>
        <end position="335"/>
    </location>
</feature>
<dbReference type="GO" id="GO:0051301">
    <property type="term" value="P:cell division"/>
    <property type="evidence" value="ECO:0007669"/>
    <property type="project" value="UniProtKB-KW"/>
</dbReference>
<evidence type="ECO:0000256" key="9">
    <source>
        <dbReference type="ARBA" id="ARBA00022984"/>
    </source>
</evidence>
<feature type="transmembrane region" description="Helical" evidence="22">
    <location>
        <begin position="276"/>
        <end position="297"/>
    </location>
</feature>
<keyword evidence="6" id="KW-0808">Transferase</keyword>
<dbReference type="GO" id="GO:0071555">
    <property type="term" value="P:cell wall organization"/>
    <property type="evidence" value="ECO:0007669"/>
    <property type="project" value="UniProtKB-KW"/>
</dbReference>
<name>A0A940WXS9_9BACI</name>
<evidence type="ECO:0000256" key="10">
    <source>
        <dbReference type="ARBA" id="ARBA00022989"/>
    </source>
</evidence>
<comment type="subcellular location">
    <subcellularLocation>
        <location evidence="1">Cell membrane</location>
        <topology evidence="1">Multi-pass membrane protein</topology>
    </subcellularLocation>
</comment>
<comment type="catalytic activity">
    <reaction evidence="20">
        <text>[GlcNAc-(1-&gt;4)-Mur2Ac(oyl-L-Ala-gamma-D-Glu-L-Lys-D-Ala-D-Ala)](n)-di-trans,octa-cis-undecaprenyl diphosphate + beta-D-GlcNAc-(1-&gt;4)-Mur2Ac(oyl-L-Ala-gamma-D-Glu-L-Lys-D-Ala-D-Ala)-di-trans,octa-cis-undecaprenyl diphosphate = [GlcNAc-(1-&gt;4)-Mur2Ac(oyl-L-Ala-gamma-D-Glu-L-Lys-D-Ala-D-Ala)](n+1)-di-trans,octa-cis-undecaprenyl diphosphate + di-trans,octa-cis-undecaprenyl diphosphate + H(+)</text>
        <dbReference type="Rhea" id="RHEA:23708"/>
        <dbReference type="Rhea" id="RHEA-COMP:9602"/>
        <dbReference type="Rhea" id="RHEA-COMP:9603"/>
        <dbReference type="ChEBI" id="CHEBI:15378"/>
        <dbReference type="ChEBI" id="CHEBI:58405"/>
        <dbReference type="ChEBI" id="CHEBI:60033"/>
        <dbReference type="ChEBI" id="CHEBI:78435"/>
        <dbReference type="EC" id="2.4.99.28"/>
    </reaction>
</comment>
<dbReference type="InterPro" id="IPR001182">
    <property type="entry name" value="FtsW/RodA"/>
</dbReference>
<evidence type="ECO:0000256" key="22">
    <source>
        <dbReference type="SAM" id="Phobius"/>
    </source>
</evidence>
<feature type="transmembrane region" description="Helical" evidence="22">
    <location>
        <begin position="191"/>
        <end position="208"/>
    </location>
</feature>
<evidence type="ECO:0000256" key="17">
    <source>
        <dbReference type="ARBA" id="ARBA00041185"/>
    </source>
</evidence>
<dbReference type="GO" id="GO:0005886">
    <property type="term" value="C:plasma membrane"/>
    <property type="evidence" value="ECO:0007669"/>
    <property type="project" value="UniProtKB-SubCell"/>
</dbReference>